<keyword evidence="4 7" id="KW-0812">Transmembrane</keyword>
<evidence type="ECO:0000256" key="2">
    <source>
        <dbReference type="ARBA" id="ARBA00022448"/>
    </source>
</evidence>
<proteinExistence type="inferred from homology"/>
<dbReference type="GO" id="GO:0055085">
    <property type="term" value="P:transmembrane transport"/>
    <property type="evidence" value="ECO:0007669"/>
    <property type="project" value="InterPro"/>
</dbReference>
<comment type="caution">
    <text evidence="9">The sequence shown here is derived from an EMBL/GenBank/DDBJ whole genome shotgun (WGS) entry which is preliminary data.</text>
</comment>
<evidence type="ECO:0000313" key="10">
    <source>
        <dbReference type="Proteomes" id="UP000635606"/>
    </source>
</evidence>
<comment type="similarity">
    <text evidence="7">Belongs to the binding-protein-dependent transport system permease family.</text>
</comment>
<dbReference type="RefSeq" id="WP_203933822.1">
    <property type="nucleotide sequence ID" value="NZ_BOPH01000128.1"/>
</dbReference>
<feature type="domain" description="ABC transmembrane type-1" evidence="8">
    <location>
        <begin position="80"/>
        <end position="264"/>
    </location>
</feature>
<feature type="transmembrane region" description="Helical" evidence="7">
    <location>
        <begin position="242"/>
        <end position="263"/>
    </location>
</feature>
<keyword evidence="3" id="KW-1003">Cell membrane</keyword>
<gene>
    <name evidence="9" type="ORF">Voc01_089280</name>
</gene>
<dbReference type="Pfam" id="PF00528">
    <property type="entry name" value="BPD_transp_1"/>
    <property type="match status" value="1"/>
</dbReference>
<feature type="transmembrane region" description="Helical" evidence="7">
    <location>
        <begin position="186"/>
        <end position="203"/>
    </location>
</feature>
<keyword evidence="6 7" id="KW-0472">Membrane</keyword>
<dbReference type="Proteomes" id="UP000635606">
    <property type="component" value="Unassembled WGS sequence"/>
</dbReference>
<keyword evidence="5 7" id="KW-1133">Transmembrane helix</keyword>
<organism evidence="9 10">
    <name type="scientific">Virgisporangium ochraceum</name>
    <dbReference type="NCBI Taxonomy" id="65505"/>
    <lineage>
        <taxon>Bacteria</taxon>
        <taxon>Bacillati</taxon>
        <taxon>Actinomycetota</taxon>
        <taxon>Actinomycetes</taxon>
        <taxon>Micromonosporales</taxon>
        <taxon>Micromonosporaceae</taxon>
        <taxon>Virgisporangium</taxon>
    </lineage>
</organism>
<dbReference type="InterPro" id="IPR000515">
    <property type="entry name" value="MetI-like"/>
</dbReference>
<dbReference type="EMBL" id="BOPH01000128">
    <property type="protein sequence ID" value="GIJ74011.1"/>
    <property type="molecule type" value="Genomic_DNA"/>
</dbReference>
<feature type="transmembrane region" description="Helical" evidence="7">
    <location>
        <begin position="209"/>
        <end position="230"/>
    </location>
</feature>
<dbReference type="AlphaFoldDB" id="A0A8J4A2M1"/>
<feature type="transmembrane region" description="Helical" evidence="7">
    <location>
        <begin position="84"/>
        <end position="107"/>
    </location>
</feature>
<sequence>MSILLEKTPVAERASAPPTAPRRRTWVIRAGQLLVLAGILLTVQLLVDNGVVPRIYLASPTQIVERFPTLFSEQRLLYHTGLTLFAGVVGTALGVTVGVGLGVWFGLSSAAHRFASPFVSALYAVPKVTVIPLMTLYLGIGVDHKVAIVFLFSVFVPLFNTIAGIKQVDERHLRVARANGANQRQIVTKVVLPSASTSIFAAVRLEGGGILVGTLFAEIVASKGGIGYLFNRATALYDTPTLFCLVIYVTVIAVTIIGLVDLLERKVLLRWKHA</sequence>
<evidence type="ECO:0000256" key="3">
    <source>
        <dbReference type="ARBA" id="ARBA00022475"/>
    </source>
</evidence>
<evidence type="ECO:0000256" key="5">
    <source>
        <dbReference type="ARBA" id="ARBA00022989"/>
    </source>
</evidence>
<dbReference type="PANTHER" id="PTHR30151:SF20">
    <property type="entry name" value="ABC TRANSPORTER PERMEASE PROTEIN HI_0355-RELATED"/>
    <property type="match status" value="1"/>
</dbReference>
<keyword evidence="2 7" id="KW-0813">Transport</keyword>
<accession>A0A8J4A2M1</accession>
<dbReference type="PROSITE" id="PS50928">
    <property type="entry name" value="ABC_TM1"/>
    <property type="match status" value="1"/>
</dbReference>
<reference evidence="9" key="1">
    <citation type="submission" date="2021-01" db="EMBL/GenBank/DDBJ databases">
        <title>Whole genome shotgun sequence of Virgisporangium ochraceum NBRC 16418.</title>
        <authorList>
            <person name="Komaki H."/>
            <person name="Tamura T."/>
        </authorList>
    </citation>
    <scope>NUCLEOTIDE SEQUENCE</scope>
    <source>
        <strain evidence="9">NBRC 16418</strain>
    </source>
</reference>
<evidence type="ECO:0000259" key="8">
    <source>
        <dbReference type="PROSITE" id="PS50928"/>
    </source>
</evidence>
<feature type="transmembrane region" description="Helical" evidence="7">
    <location>
        <begin position="119"/>
        <end position="140"/>
    </location>
</feature>
<dbReference type="PANTHER" id="PTHR30151">
    <property type="entry name" value="ALKANE SULFONATE ABC TRANSPORTER-RELATED, MEMBRANE SUBUNIT"/>
    <property type="match status" value="1"/>
</dbReference>
<evidence type="ECO:0000256" key="6">
    <source>
        <dbReference type="ARBA" id="ARBA00023136"/>
    </source>
</evidence>
<dbReference type="SUPFAM" id="SSF161098">
    <property type="entry name" value="MetI-like"/>
    <property type="match status" value="1"/>
</dbReference>
<keyword evidence="10" id="KW-1185">Reference proteome</keyword>
<evidence type="ECO:0000256" key="4">
    <source>
        <dbReference type="ARBA" id="ARBA00022692"/>
    </source>
</evidence>
<evidence type="ECO:0000256" key="7">
    <source>
        <dbReference type="RuleBase" id="RU363032"/>
    </source>
</evidence>
<comment type="subcellular location">
    <subcellularLocation>
        <location evidence="1 7">Cell membrane</location>
        <topology evidence="1 7">Multi-pass membrane protein</topology>
    </subcellularLocation>
</comment>
<dbReference type="InterPro" id="IPR035906">
    <property type="entry name" value="MetI-like_sf"/>
</dbReference>
<feature type="transmembrane region" description="Helical" evidence="7">
    <location>
        <begin position="146"/>
        <end position="165"/>
    </location>
</feature>
<dbReference type="GO" id="GO:0005886">
    <property type="term" value="C:plasma membrane"/>
    <property type="evidence" value="ECO:0007669"/>
    <property type="project" value="UniProtKB-SubCell"/>
</dbReference>
<evidence type="ECO:0000256" key="1">
    <source>
        <dbReference type="ARBA" id="ARBA00004651"/>
    </source>
</evidence>
<name>A0A8J4A2M1_9ACTN</name>
<evidence type="ECO:0000313" key="9">
    <source>
        <dbReference type="EMBL" id="GIJ74011.1"/>
    </source>
</evidence>
<protein>
    <submittedName>
        <fullName evidence="9">ABC transporter permease</fullName>
    </submittedName>
</protein>
<dbReference type="Gene3D" id="1.10.3720.10">
    <property type="entry name" value="MetI-like"/>
    <property type="match status" value="1"/>
</dbReference>
<feature type="transmembrane region" description="Helical" evidence="7">
    <location>
        <begin position="26"/>
        <end position="47"/>
    </location>
</feature>
<dbReference type="CDD" id="cd06261">
    <property type="entry name" value="TM_PBP2"/>
    <property type="match status" value="1"/>
</dbReference>